<proteinExistence type="predicted"/>
<dbReference type="OrthoDB" id="413361at2759"/>
<dbReference type="AlphaFoldDB" id="A0A2P4WXB7"/>
<keyword evidence="4" id="KW-1185">Reference proteome</keyword>
<protein>
    <submittedName>
        <fullName evidence="3">Integrase catalytic core protein</fullName>
    </submittedName>
</protein>
<dbReference type="EMBL" id="NCKW01020447">
    <property type="protein sequence ID" value="POM57919.1"/>
    <property type="molecule type" value="Genomic_DNA"/>
</dbReference>
<feature type="compositionally biased region" description="Polar residues" evidence="1">
    <location>
        <begin position="77"/>
        <end position="94"/>
    </location>
</feature>
<evidence type="ECO:0000313" key="3">
    <source>
        <dbReference type="EMBL" id="POM57919.1"/>
    </source>
</evidence>
<evidence type="ECO:0000313" key="4">
    <source>
        <dbReference type="Proteomes" id="UP000237271"/>
    </source>
</evidence>
<evidence type="ECO:0000256" key="1">
    <source>
        <dbReference type="SAM" id="MobiDB-lite"/>
    </source>
</evidence>
<comment type="caution">
    <text evidence="3">The sequence shown here is derived from an EMBL/GenBank/DDBJ whole genome shotgun (WGS) entry which is preliminary data.</text>
</comment>
<organism evidence="3 4">
    <name type="scientific">Phytophthora palmivora</name>
    <dbReference type="NCBI Taxonomy" id="4796"/>
    <lineage>
        <taxon>Eukaryota</taxon>
        <taxon>Sar</taxon>
        <taxon>Stramenopiles</taxon>
        <taxon>Oomycota</taxon>
        <taxon>Peronosporomycetes</taxon>
        <taxon>Peronosporales</taxon>
        <taxon>Peronosporaceae</taxon>
        <taxon>Phytophthora</taxon>
    </lineage>
</organism>
<evidence type="ECO:0000259" key="2">
    <source>
        <dbReference type="Pfam" id="PF07727"/>
    </source>
</evidence>
<sequence length="287" mass="32011">MSEGTKGYRLWYVYNDKLVLSRDELFDTISVTNMVKRAFGQTEEALTTESAPRGSPTAEETNTPTGGSTGVVGADPLTQSSTDSVGAESPTQAATPEVGATSKRRRAGLVEVPQSQEPRSRREAKKPKRYQDYQIYWCTKCLHPQSLKQALSGPPREQWKQAMELEYDSLIENGTWGHVRLPLGRKAFQCHWVLVVKYNADGTVEQFKARLVAQVNHQGFRVDCDEEYAPVARLELLPSDSNRNRIGLSYPSDGCPYDEERLTRRAMYACLPQKTANSGNDKAGEVS</sequence>
<reference evidence="3 4" key="1">
    <citation type="journal article" date="2017" name="Genome Biol. Evol.">
        <title>Phytophthora megakarya and P. palmivora, closely related causal agents of cacao black pod rot, underwent increases in genome sizes and gene numbers by different mechanisms.</title>
        <authorList>
            <person name="Ali S.S."/>
            <person name="Shao J."/>
            <person name="Lary D.J."/>
            <person name="Kronmiller B."/>
            <person name="Shen D."/>
            <person name="Strem M.D."/>
            <person name="Amoako-Attah I."/>
            <person name="Akrofi A.Y."/>
            <person name="Begoude B.A."/>
            <person name="Ten Hoopen G.M."/>
            <person name="Coulibaly K."/>
            <person name="Kebe B.I."/>
            <person name="Melnick R.L."/>
            <person name="Guiltinan M.J."/>
            <person name="Tyler B.M."/>
            <person name="Meinhardt L.W."/>
            <person name="Bailey B.A."/>
        </authorList>
    </citation>
    <scope>NUCLEOTIDE SEQUENCE [LARGE SCALE GENOMIC DNA]</scope>
    <source>
        <strain evidence="4">sbr112.9</strain>
    </source>
</reference>
<dbReference type="Proteomes" id="UP000237271">
    <property type="component" value="Unassembled WGS sequence"/>
</dbReference>
<dbReference type="Pfam" id="PF07727">
    <property type="entry name" value="RVT_2"/>
    <property type="match status" value="1"/>
</dbReference>
<dbReference type="InterPro" id="IPR013103">
    <property type="entry name" value="RVT_2"/>
</dbReference>
<feature type="region of interest" description="Disordered" evidence="1">
    <location>
        <begin position="42"/>
        <end position="127"/>
    </location>
</feature>
<accession>A0A2P4WXB7</accession>
<feature type="domain" description="Reverse transcriptase Ty1/copia-type" evidence="2">
    <location>
        <begin position="173"/>
        <end position="236"/>
    </location>
</feature>
<name>A0A2P4WXB7_9STRA</name>
<gene>
    <name evidence="3" type="ORF">PHPALM_37510</name>
</gene>